<dbReference type="SUPFAM" id="SSF56112">
    <property type="entry name" value="Protein kinase-like (PK-like)"/>
    <property type="match status" value="1"/>
</dbReference>
<feature type="compositionally biased region" description="Low complexity" evidence="2">
    <location>
        <begin position="19"/>
        <end position="32"/>
    </location>
</feature>
<dbReference type="InterPro" id="IPR011009">
    <property type="entry name" value="Kinase-like_dom_sf"/>
</dbReference>
<evidence type="ECO:0000256" key="1">
    <source>
        <dbReference type="SAM" id="Coils"/>
    </source>
</evidence>
<feature type="compositionally biased region" description="Low complexity" evidence="2">
    <location>
        <begin position="594"/>
        <end position="605"/>
    </location>
</feature>
<feature type="region of interest" description="Disordered" evidence="2">
    <location>
        <begin position="693"/>
        <end position="726"/>
    </location>
</feature>
<protein>
    <recommendedName>
        <fullName evidence="5">Protein kinase domain-containing protein</fullName>
    </recommendedName>
</protein>
<feature type="compositionally biased region" description="Gly residues" evidence="2">
    <location>
        <begin position="159"/>
        <end position="172"/>
    </location>
</feature>
<keyword evidence="1" id="KW-0175">Coiled coil</keyword>
<feature type="region of interest" description="Disordered" evidence="2">
    <location>
        <begin position="367"/>
        <end position="388"/>
    </location>
</feature>
<feature type="region of interest" description="Disordered" evidence="2">
    <location>
        <begin position="1"/>
        <end position="32"/>
    </location>
</feature>
<feature type="region of interest" description="Disordered" evidence="2">
    <location>
        <begin position="257"/>
        <end position="303"/>
    </location>
</feature>
<organism evidence="3 4">
    <name type="scientific">Gonium pectorale</name>
    <name type="common">Green alga</name>
    <dbReference type="NCBI Taxonomy" id="33097"/>
    <lineage>
        <taxon>Eukaryota</taxon>
        <taxon>Viridiplantae</taxon>
        <taxon>Chlorophyta</taxon>
        <taxon>core chlorophytes</taxon>
        <taxon>Chlorophyceae</taxon>
        <taxon>CS clade</taxon>
        <taxon>Chlamydomonadales</taxon>
        <taxon>Volvocaceae</taxon>
        <taxon>Gonium</taxon>
    </lineage>
</organism>
<feature type="coiled-coil region" evidence="1">
    <location>
        <begin position="901"/>
        <end position="940"/>
    </location>
</feature>
<dbReference type="Gene3D" id="1.10.510.10">
    <property type="entry name" value="Transferase(Phosphotransferase) domain 1"/>
    <property type="match status" value="1"/>
</dbReference>
<feature type="compositionally biased region" description="Low complexity" evidence="2">
    <location>
        <begin position="702"/>
        <end position="716"/>
    </location>
</feature>
<dbReference type="EMBL" id="LSYV01000047">
    <property type="protein sequence ID" value="KXZ46145.1"/>
    <property type="molecule type" value="Genomic_DNA"/>
</dbReference>
<gene>
    <name evidence="3" type="ORF">GPECTOR_46g214</name>
</gene>
<feature type="compositionally biased region" description="Low complexity" evidence="2">
    <location>
        <begin position="135"/>
        <end position="157"/>
    </location>
</feature>
<evidence type="ECO:0000313" key="4">
    <source>
        <dbReference type="Proteomes" id="UP000075714"/>
    </source>
</evidence>
<evidence type="ECO:0008006" key="5">
    <source>
        <dbReference type="Google" id="ProtNLM"/>
    </source>
</evidence>
<feature type="region of interest" description="Disordered" evidence="2">
    <location>
        <begin position="135"/>
        <end position="198"/>
    </location>
</feature>
<proteinExistence type="predicted"/>
<evidence type="ECO:0000313" key="3">
    <source>
        <dbReference type="EMBL" id="KXZ46145.1"/>
    </source>
</evidence>
<name>A0A150G9B0_GONPE</name>
<dbReference type="OrthoDB" id="541922at2759"/>
<keyword evidence="4" id="KW-1185">Reference proteome</keyword>
<evidence type="ECO:0000256" key="2">
    <source>
        <dbReference type="SAM" id="MobiDB-lite"/>
    </source>
</evidence>
<feature type="region of interest" description="Disordered" evidence="2">
    <location>
        <begin position="572"/>
        <end position="621"/>
    </location>
</feature>
<feature type="compositionally biased region" description="Acidic residues" evidence="2">
    <location>
        <begin position="178"/>
        <end position="189"/>
    </location>
</feature>
<sequence>MALAAEPPGERSSESEQRTAPGAGSGAPPTAAAVQAQRLQQRQRRLLALARCCEQLLALQLQLQAQPTTTSTTATATATAFSLQCCRHAALSALLSNTTALAEAGDESTGGGSEPLSSVLAAVPRLRRLLTAVVSRGSDSQPSSASSPHPPLGAAAGTHGTGEYGSGSGGSPSGSDSSDVDDGGDDSEQGEITIGSTGLPAAVGAAALPDDAGMELNQAGPADAPSALLSAVRQLVRGEVAGLAATLLSACYGQLGAAPQQHQPPAPGPTEHYPPRATGSTAGQVGRRDSEDEGEGLRANPFASEDLREYDDAVFTFSRAATGPESGNAALPAPGALSAPAALVAAGCPLLGARLREALRGAARPAAARADVGGSSDEEEGPSGSPGVVAVVGWPRGVQLPMGSRVPRGAFRAVLDFLTTGEAHLPGGGTRAGLGHGAEGAAAREVAVLASALEMPALRALARAAVPRPGSAPPPALPRLEPLLPRRMLLLPAATTSLKKAETRQDALHRMAAAGPLAATGDAGGGAWSGRSQPLLPANPAVESSLLLGGDEAWPADAVVEAPLLRDAASTAPAQTPLHPEANKGGGDGSEVVASGRSGAEAEASLGEEHCEAGSDGGDDGSPDCCGASAAVVCPTVWIPAHRSIMAARCDYLAAVCSTRWREREWDSATGQAASGGRGSGAVGGSELYLRRHGAARDESPDGAGADVRDGAGVTATHGSPRERPPLALRVQRLRLPGCDAEAAAVIVRYLHSHAQLPASQAAAGLCGGAVGPLLQAQPLPLQQCEWAPLAQTRAEQQPGFRQACSALLLPDLEARLTAHWLAAAALEELTGHFGSLEAQHALEWHDLPPPLQRAALDAATSLASLEGEIKGVGTSIKKVESQIVEVEEKLSEPGISEEEKQRLLKEKDYLHKEEEQLRKEEEQLREEELLLLKKELRAERRTGVDNSTTFAEQLLMRPLDTPPALDDLKAFLTEPPAAQVPMLGYAMASLDAGVQRYFTAAIGKLATTVAFAVTGDIVFNRNSEMFTLIAEETVVVSPLKALDSALPPAKRLGMVVERNQGESTSIMTVKSDTGSSLRSDGILRDTYGVRLLAKWEDTAENLQDAVEDLRKKTAAWTPLYYGDIEYLPSFATANDKLQFYAITASNGGVLAPRPVSPVYHLTAVNDRAWAVLTAIKFYQLLLAQRARYPKNVLAAGRDLTAEHSSAGFKRVLYVLGWGWEGFFRTDVLAVRKRVHPWSKYAAWSGVCFKSLQDLYKATEQRQGLVHAVDGKVSLECDIYSVDLVPVGLQANDVALQDEDGARLLAHDLLHGLDAIHQAGFVHRDLRWDNIACSPAAGGSCHRWFLIDLEACVPADQPPVHSFRPAGWHPDATLVAGRYTCASDLYHLGLLLVQKCDTVVASAEGEAFLAAICTPPRDQQQSAADLLSHAWLKCRPDSCKVAGAQPGER</sequence>
<comment type="caution">
    <text evidence="3">The sequence shown here is derived from an EMBL/GenBank/DDBJ whole genome shotgun (WGS) entry which is preliminary data.</text>
</comment>
<feature type="compositionally biased region" description="Basic and acidic residues" evidence="2">
    <location>
        <begin position="8"/>
        <end position="17"/>
    </location>
</feature>
<dbReference type="Proteomes" id="UP000075714">
    <property type="component" value="Unassembled WGS sequence"/>
</dbReference>
<accession>A0A150G9B0</accession>
<reference evidence="4" key="1">
    <citation type="journal article" date="2016" name="Nat. Commun.">
        <title>The Gonium pectorale genome demonstrates co-option of cell cycle regulation during the evolution of multicellularity.</title>
        <authorList>
            <person name="Hanschen E.R."/>
            <person name="Marriage T.N."/>
            <person name="Ferris P.J."/>
            <person name="Hamaji T."/>
            <person name="Toyoda A."/>
            <person name="Fujiyama A."/>
            <person name="Neme R."/>
            <person name="Noguchi H."/>
            <person name="Minakuchi Y."/>
            <person name="Suzuki M."/>
            <person name="Kawai-Toyooka H."/>
            <person name="Smith D.R."/>
            <person name="Sparks H."/>
            <person name="Anderson J."/>
            <person name="Bakaric R."/>
            <person name="Luria V."/>
            <person name="Karger A."/>
            <person name="Kirschner M.W."/>
            <person name="Durand P.M."/>
            <person name="Michod R.E."/>
            <person name="Nozaki H."/>
            <person name="Olson B.J."/>
        </authorList>
    </citation>
    <scope>NUCLEOTIDE SEQUENCE [LARGE SCALE GENOMIC DNA]</scope>
    <source>
        <strain evidence="4">NIES-2863</strain>
    </source>
</reference>